<dbReference type="Proteomes" id="UP001140066">
    <property type="component" value="Unassembled WGS sequence"/>
</dbReference>
<accession>A0ACC1KM79</accession>
<name>A0ACC1KM79_9FUNG</name>
<organism evidence="1 2">
    <name type="scientific">Coemansia linderi</name>
    <dbReference type="NCBI Taxonomy" id="2663919"/>
    <lineage>
        <taxon>Eukaryota</taxon>
        <taxon>Fungi</taxon>
        <taxon>Fungi incertae sedis</taxon>
        <taxon>Zoopagomycota</taxon>
        <taxon>Kickxellomycotina</taxon>
        <taxon>Kickxellomycetes</taxon>
        <taxon>Kickxellales</taxon>
        <taxon>Kickxellaceae</taxon>
        <taxon>Coemansia</taxon>
    </lineage>
</organism>
<comment type="caution">
    <text evidence="1">The sequence shown here is derived from an EMBL/GenBank/DDBJ whole genome shotgun (WGS) entry which is preliminary data.</text>
</comment>
<evidence type="ECO:0000313" key="1">
    <source>
        <dbReference type="EMBL" id="KAJ2792022.1"/>
    </source>
</evidence>
<proteinExistence type="predicted"/>
<sequence>MARDSSSWHALAAFAQRHLFASLLALRLANVLLVQTYIHPDETWQSLEVAHRAVFGYGFVTWEWQHALRGFAHPMLFAAVYATLRVLGLDDTFLILAAPYVLVALIAATTDYATYHFAKRVAGSQVANWAVLCSAVSWSMGSGVVRPLVNSAETALTAAAFVYWPWDQAITSSLPVALVFAALSCVIRPTSAALWLCADRLGYKRWVFPPYQFYLFNVHEGLATWFGESPPLYHLYVSMPILFTSMLPFVLHGAYLAFARGKTAVGPAVVAVAAMFVFSMVPHMEYRFLYPLLPIGFMYAAVSINSLVGARSGNLEKRPPKNSGNAGARIKGRRLWSTRSIVAYLLVTNVPASLYLNLVHQRGVIDAMAYLRAEAQSGHVEDIGFLMPCHSTPYYSHLHQPVPMWFLSCEPPLEKSALATHYWEANDFELDPVGFMHRIFDDGKGKASDVVNLRYGPGETRRKPSHLVLYECMAKRIHQELVALGYGECASFFNSHFNGDARRKGDVVVYCRPPTTA</sequence>
<gene>
    <name evidence="1" type="primary">GPI10</name>
    <name evidence="1" type="ORF">GGI18_000712</name>
</gene>
<dbReference type="EMBL" id="JANBUK010000065">
    <property type="protein sequence ID" value="KAJ2792022.1"/>
    <property type="molecule type" value="Genomic_DNA"/>
</dbReference>
<keyword evidence="2" id="KW-1185">Reference proteome</keyword>
<protein>
    <submittedName>
        <fullName evidence="1">Glycosylphosphatidylinositol anchor biosynthesis</fullName>
    </submittedName>
</protein>
<evidence type="ECO:0000313" key="2">
    <source>
        <dbReference type="Proteomes" id="UP001140066"/>
    </source>
</evidence>
<reference evidence="1" key="1">
    <citation type="submission" date="2022-07" db="EMBL/GenBank/DDBJ databases">
        <title>Phylogenomic reconstructions and comparative analyses of Kickxellomycotina fungi.</title>
        <authorList>
            <person name="Reynolds N.K."/>
            <person name="Stajich J.E."/>
            <person name="Barry K."/>
            <person name="Grigoriev I.V."/>
            <person name="Crous P."/>
            <person name="Smith M.E."/>
        </authorList>
    </citation>
    <scope>NUCLEOTIDE SEQUENCE</scope>
    <source>
        <strain evidence="1">BCRC 34191</strain>
    </source>
</reference>